<comment type="similarity">
    <text evidence="1">Belongs to the CSN9 family.</text>
</comment>
<dbReference type="Proteomes" id="UP001208570">
    <property type="component" value="Unassembled WGS sequence"/>
</dbReference>
<dbReference type="GO" id="GO:0008180">
    <property type="term" value="C:COP9 signalosome"/>
    <property type="evidence" value="ECO:0007669"/>
    <property type="project" value="UniProtKB-KW"/>
</dbReference>
<organism evidence="4 5">
    <name type="scientific">Paralvinella palmiformis</name>
    <dbReference type="NCBI Taxonomy" id="53620"/>
    <lineage>
        <taxon>Eukaryota</taxon>
        <taxon>Metazoa</taxon>
        <taxon>Spiralia</taxon>
        <taxon>Lophotrochozoa</taxon>
        <taxon>Annelida</taxon>
        <taxon>Polychaeta</taxon>
        <taxon>Sedentaria</taxon>
        <taxon>Canalipalpata</taxon>
        <taxon>Terebellida</taxon>
        <taxon>Terebelliformia</taxon>
        <taxon>Alvinellidae</taxon>
        <taxon>Paralvinella</taxon>
    </lineage>
</organism>
<dbReference type="PANTHER" id="PTHR28562">
    <property type="entry name" value="COP9 SIGNALOSOME COMPLEX SUBUNIT 9"/>
    <property type="match status" value="1"/>
</dbReference>
<gene>
    <name evidence="4" type="ORF">LSH36_499g02075</name>
</gene>
<comment type="caution">
    <text evidence="4">The sequence shown here is derived from an EMBL/GenBank/DDBJ whole genome shotgun (WGS) entry which is preliminary data.</text>
</comment>
<sequence>MDRLVQVPGTDSTRDSSYASRRMQPRTMNLRHLLDFRICLLLHLFCDGHEEMDPAEKEWTSFFFAPSCEFNLHYKSAKRILEMKMKPSLAVDEMFPEGAGSYMDIEEAGSSSALLMDLAANEKSVHSDFFNEFEDLFDDEDLS</sequence>
<feature type="region of interest" description="Disordered" evidence="3">
    <location>
        <begin position="1"/>
        <end position="21"/>
    </location>
</feature>
<dbReference type="InterPro" id="IPR029391">
    <property type="entry name" value="CSN9_metazoa"/>
</dbReference>
<evidence type="ECO:0000256" key="2">
    <source>
        <dbReference type="ARBA" id="ARBA00022790"/>
    </source>
</evidence>
<evidence type="ECO:0000256" key="1">
    <source>
        <dbReference type="ARBA" id="ARBA00009162"/>
    </source>
</evidence>
<keyword evidence="5" id="KW-1185">Reference proteome</keyword>
<dbReference type="Pfam" id="PF15004">
    <property type="entry name" value="MYEOV2"/>
    <property type="match status" value="1"/>
</dbReference>
<evidence type="ECO:0000313" key="5">
    <source>
        <dbReference type="Proteomes" id="UP001208570"/>
    </source>
</evidence>
<evidence type="ECO:0000256" key="3">
    <source>
        <dbReference type="SAM" id="MobiDB-lite"/>
    </source>
</evidence>
<protein>
    <recommendedName>
        <fullName evidence="6">COP9 signalosome complex subunit 9</fullName>
    </recommendedName>
</protein>
<evidence type="ECO:0000313" key="4">
    <source>
        <dbReference type="EMBL" id="KAK2148419.1"/>
    </source>
</evidence>
<dbReference type="EMBL" id="JAODUP010000499">
    <property type="protein sequence ID" value="KAK2148419.1"/>
    <property type="molecule type" value="Genomic_DNA"/>
</dbReference>
<name>A0AAD9MZ75_9ANNE</name>
<reference evidence="4" key="1">
    <citation type="journal article" date="2023" name="Mol. Biol. Evol.">
        <title>Third-Generation Sequencing Reveals the Adaptive Role of the Epigenome in Three Deep-Sea Polychaetes.</title>
        <authorList>
            <person name="Perez M."/>
            <person name="Aroh O."/>
            <person name="Sun Y."/>
            <person name="Lan Y."/>
            <person name="Juniper S.K."/>
            <person name="Young C.R."/>
            <person name="Angers B."/>
            <person name="Qian P.Y."/>
        </authorList>
    </citation>
    <scope>NUCLEOTIDE SEQUENCE</scope>
    <source>
        <strain evidence="4">P08H-3</strain>
    </source>
</reference>
<keyword evidence="2" id="KW-0736">Signalosome</keyword>
<proteinExistence type="inferred from homology"/>
<feature type="compositionally biased region" description="Polar residues" evidence="3">
    <location>
        <begin position="9"/>
        <end position="19"/>
    </location>
</feature>
<dbReference type="AlphaFoldDB" id="A0AAD9MZ75"/>
<accession>A0AAD9MZ75</accession>
<evidence type="ECO:0008006" key="6">
    <source>
        <dbReference type="Google" id="ProtNLM"/>
    </source>
</evidence>